<dbReference type="Pfam" id="PF07083">
    <property type="entry name" value="DUF1351"/>
    <property type="match status" value="1"/>
</dbReference>
<feature type="coiled-coil region" evidence="1">
    <location>
        <begin position="48"/>
        <end position="75"/>
    </location>
</feature>
<keyword evidence="3" id="KW-1185">Reference proteome</keyword>
<keyword evidence="1" id="KW-0175">Coiled coil</keyword>
<evidence type="ECO:0000256" key="1">
    <source>
        <dbReference type="SAM" id="Coils"/>
    </source>
</evidence>
<evidence type="ECO:0000313" key="2">
    <source>
        <dbReference type="EMBL" id="QQV90509.1"/>
    </source>
</evidence>
<sequence length="349" mass="40508">MENSIAIKEITLVQLPIIKHQLKEVGKEVTKRIKNLDLENQVATIETLQSFKKLRTELNKELKDFEDRRKVIKTEINKPYNELEDVYKPEISEKYKYAIDLLKDKIAFVEDKIKSDKKESIEVYFNELCVSEKIDFITFDKVGISVNLTTIEKKYKEQIYDYISKINDDLALIKTTDFEAEILTEYKRSLNVSNAITSVKTRKENEAKEKARLKAELIQNRKNYLEKLGMHFVEITNAYEFNADIYISTEEIENLSKEDFTAKYSECEVKIKYLKAKELAKQVSEKPTEEVLENQISIKKPIAATVTAPTIAKEPEPLKVASFEVTATMPQLRALGAYMKENNITYKNI</sequence>
<dbReference type="Proteomes" id="UP000693794">
    <property type="component" value="Segment"/>
</dbReference>
<dbReference type="EMBL" id="MT732458">
    <property type="protein sequence ID" value="QQV90509.1"/>
    <property type="molecule type" value="Genomic_DNA"/>
</dbReference>
<organism evidence="2 3">
    <name type="scientific">Polaribacter phage Danklef_1</name>
    <dbReference type="NCBI Taxonomy" id="2745646"/>
    <lineage>
        <taxon>Viruses</taxon>
        <taxon>Duplodnaviria</taxon>
        <taxon>Heunggongvirae</taxon>
        <taxon>Uroviricota</taxon>
        <taxon>Caudoviricetes</taxon>
        <taxon>Forsetiviridae</taxon>
        <taxon>Freyavirus</taxon>
        <taxon>Freyavirus danklef</taxon>
    </lineage>
</organism>
<reference evidence="2" key="1">
    <citation type="submission" date="2020-07" db="EMBL/GenBank/DDBJ databases">
        <title>Highly diverse flavobacterial phages as mortality factor during North Sea spring blooms.</title>
        <authorList>
            <person name="Bartlau N."/>
            <person name="Wichels A."/>
            <person name="Krohne G."/>
            <person name="Adriaenssens E.M."/>
            <person name="Heins A."/>
            <person name="Fuchs B.M."/>
            <person name="Amann R."/>
            <person name="Moraru C."/>
        </authorList>
    </citation>
    <scope>NUCLEOTIDE SEQUENCE</scope>
</reference>
<name>A0A8E4ZFE1_9CAUD</name>
<protein>
    <submittedName>
        <fullName evidence="2">DUF1351 domain-containing protein</fullName>
    </submittedName>
</protein>
<gene>
    <name evidence="2" type="ORF">Danklef1_29</name>
</gene>
<evidence type="ECO:0000313" key="3">
    <source>
        <dbReference type="Proteomes" id="UP000693794"/>
    </source>
</evidence>
<feature type="coiled-coil region" evidence="1">
    <location>
        <begin position="196"/>
        <end position="223"/>
    </location>
</feature>
<accession>A0A8E4ZFE1</accession>
<dbReference type="InterPro" id="IPR009785">
    <property type="entry name" value="Prophage_Lj928_Orf309"/>
</dbReference>
<proteinExistence type="predicted"/>